<dbReference type="Gene3D" id="3.40.630.10">
    <property type="entry name" value="Zn peptidases"/>
    <property type="match status" value="1"/>
</dbReference>
<dbReference type="SUPFAM" id="SSF53187">
    <property type="entry name" value="Zn-dependent exopeptidases"/>
    <property type="match status" value="1"/>
</dbReference>
<evidence type="ECO:0000256" key="8">
    <source>
        <dbReference type="PIRSR" id="PIRSR001123-2"/>
    </source>
</evidence>
<keyword evidence="10" id="KW-1185">Reference proteome</keyword>
<evidence type="ECO:0000313" key="10">
    <source>
        <dbReference type="Proteomes" id="UP000199516"/>
    </source>
</evidence>
<feature type="active site" description="Proton acceptor" evidence="7">
    <location>
        <position position="214"/>
    </location>
</feature>
<dbReference type="OrthoDB" id="9772053at2"/>
<feature type="binding site" evidence="8">
    <location>
        <position position="182"/>
    </location>
    <ligand>
        <name>Zn(2+)</name>
        <dbReference type="ChEBI" id="CHEBI:29105"/>
        <label>1</label>
    </ligand>
</feature>
<dbReference type="GO" id="GO:0004177">
    <property type="term" value="F:aminopeptidase activity"/>
    <property type="evidence" value="ECO:0007669"/>
    <property type="project" value="UniProtKB-UniRule"/>
</dbReference>
<feature type="binding site" evidence="8">
    <location>
        <position position="182"/>
    </location>
    <ligand>
        <name>Zn(2+)</name>
        <dbReference type="ChEBI" id="CHEBI:29105"/>
        <label>2</label>
    </ligand>
</feature>
<dbReference type="PANTHER" id="PTHR32481">
    <property type="entry name" value="AMINOPEPTIDASE"/>
    <property type="match status" value="1"/>
</dbReference>
<dbReference type="Proteomes" id="UP000199516">
    <property type="component" value="Unassembled WGS sequence"/>
</dbReference>
<dbReference type="GO" id="GO:0046872">
    <property type="term" value="F:metal ion binding"/>
    <property type="evidence" value="ECO:0007669"/>
    <property type="project" value="UniProtKB-UniRule"/>
</dbReference>
<protein>
    <submittedName>
        <fullName evidence="9">Endoglucanase</fullName>
    </submittedName>
</protein>
<evidence type="ECO:0000256" key="5">
    <source>
        <dbReference type="ARBA" id="ARBA00022801"/>
    </source>
</evidence>
<feature type="binding site" evidence="8">
    <location>
        <position position="237"/>
    </location>
    <ligand>
        <name>Zn(2+)</name>
        <dbReference type="ChEBI" id="CHEBI:29105"/>
        <label>1</label>
    </ligand>
</feature>
<dbReference type="CDD" id="cd05656">
    <property type="entry name" value="M42_Frv"/>
    <property type="match status" value="1"/>
</dbReference>
<comment type="similarity">
    <text evidence="1 6">Belongs to the peptidase M42 family.</text>
</comment>
<keyword evidence="5" id="KW-0378">Hydrolase</keyword>
<feature type="binding site" evidence="8">
    <location>
        <position position="215"/>
    </location>
    <ligand>
        <name>Zn(2+)</name>
        <dbReference type="ChEBI" id="CHEBI:29105"/>
        <label>2</label>
    </ligand>
</feature>
<keyword evidence="4 8" id="KW-0479">Metal-binding</keyword>
<feature type="binding site" evidence="8">
    <location>
        <position position="325"/>
    </location>
    <ligand>
        <name>Zn(2+)</name>
        <dbReference type="ChEBI" id="CHEBI:29105"/>
        <label>2</label>
    </ligand>
</feature>
<dbReference type="InterPro" id="IPR008007">
    <property type="entry name" value="Peptidase_M42"/>
</dbReference>
<dbReference type="STRING" id="930128.SAMN05192532_10360"/>
<evidence type="ECO:0000256" key="6">
    <source>
        <dbReference type="PIRNR" id="PIRNR001123"/>
    </source>
</evidence>
<dbReference type="Pfam" id="PF05343">
    <property type="entry name" value="Peptidase_M42"/>
    <property type="match status" value="1"/>
</dbReference>
<feature type="binding site" evidence="8">
    <location>
        <position position="68"/>
    </location>
    <ligand>
        <name>Zn(2+)</name>
        <dbReference type="ChEBI" id="CHEBI:29105"/>
        <label>1</label>
    </ligand>
</feature>
<dbReference type="EMBL" id="FONT01000003">
    <property type="protein sequence ID" value="SFE68970.1"/>
    <property type="molecule type" value="Genomic_DNA"/>
</dbReference>
<dbReference type="PIRSF" id="PIRSF001123">
    <property type="entry name" value="PepA_GA"/>
    <property type="match status" value="1"/>
</dbReference>
<accession>A0A1I2CMK4</accession>
<keyword evidence="3" id="KW-0645">Protease</keyword>
<evidence type="ECO:0000256" key="7">
    <source>
        <dbReference type="PIRSR" id="PIRSR001123-1"/>
    </source>
</evidence>
<dbReference type="SUPFAM" id="SSF101821">
    <property type="entry name" value="Aminopeptidase/glucanase lid domain"/>
    <property type="match status" value="1"/>
</dbReference>
<dbReference type="InterPro" id="IPR051464">
    <property type="entry name" value="Peptidase_M42_aminopept"/>
</dbReference>
<organism evidence="9 10">
    <name type="scientific">Alteribacillus iranensis</name>
    <dbReference type="NCBI Taxonomy" id="930128"/>
    <lineage>
        <taxon>Bacteria</taxon>
        <taxon>Bacillati</taxon>
        <taxon>Bacillota</taxon>
        <taxon>Bacilli</taxon>
        <taxon>Bacillales</taxon>
        <taxon>Bacillaceae</taxon>
        <taxon>Alteribacillus</taxon>
    </lineage>
</organism>
<dbReference type="PANTHER" id="PTHR32481:SF21">
    <property type="entry name" value="AMINOPEPTIDASE YSDC-RELATED"/>
    <property type="match status" value="1"/>
</dbReference>
<evidence type="ECO:0000256" key="2">
    <source>
        <dbReference type="ARBA" id="ARBA00022438"/>
    </source>
</evidence>
<proteinExistence type="inferred from homology"/>
<comment type="cofactor">
    <cofactor evidence="8">
        <name>a divalent metal cation</name>
        <dbReference type="ChEBI" id="CHEBI:60240"/>
    </cofactor>
    <text evidence="8">Binds 2 divalent metal cations per subunit.</text>
</comment>
<evidence type="ECO:0000256" key="1">
    <source>
        <dbReference type="ARBA" id="ARBA00006272"/>
    </source>
</evidence>
<dbReference type="InterPro" id="IPR023367">
    <property type="entry name" value="Peptidase_M42_dom2"/>
</dbReference>
<evidence type="ECO:0000256" key="4">
    <source>
        <dbReference type="ARBA" id="ARBA00022723"/>
    </source>
</evidence>
<dbReference type="Gene3D" id="2.40.30.40">
    <property type="entry name" value="Peptidase M42, domain 2"/>
    <property type="match status" value="1"/>
</dbReference>
<keyword evidence="2" id="KW-0031">Aminopeptidase</keyword>
<evidence type="ECO:0000256" key="3">
    <source>
        <dbReference type="ARBA" id="ARBA00022670"/>
    </source>
</evidence>
<evidence type="ECO:0000313" key="9">
    <source>
        <dbReference type="EMBL" id="SFE68970.1"/>
    </source>
</evidence>
<dbReference type="RefSeq" id="WP_091660025.1">
    <property type="nucleotide sequence ID" value="NZ_FONT01000003.1"/>
</dbReference>
<sequence>MAEMDQTLTMLKELTDAKGIPGNEKEPREIMNKHISPFADEMTTDNLGSLIAKKTGKAGGPKVMITGHLDEIGFMITHIDEKGFLKFETVGGWWSQVMLAQRVTIMTRKGNIVGVIGSKPPHILPADQRKKAVEIKDMFIDIGASSREEAEEFGVRPGDSVVPICDFTVMNNEKLLMAKAWDNRIGCAIAIEVLRRLENETHSNEVYGVGAVQEEVGLRGAKTAAHKIQPDIGFAVDVGIAGDTPGISDNDATAEIGKGPQILVYDRSMVSHKGLRDFVTDIADKHNIPYQFEAMSGGGTDAGSIHLSGDGVPTLAITVPTRYIHTHAAILHRDDFENAVQLLVEVTKSLDEEKVKQITFD</sequence>
<dbReference type="AlphaFoldDB" id="A0A1I2CMK4"/>
<dbReference type="GO" id="GO:0006508">
    <property type="term" value="P:proteolysis"/>
    <property type="evidence" value="ECO:0007669"/>
    <property type="project" value="UniProtKB-KW"/>
</dbReference>
<gene>
    <name evidence="9" type="ORF">SAMN05192532_10360</name>
</gene>
<name>A0A1I2CMK4_9BACI</name>
<reference evidence="9 10" key="1">
    <citation type="submission" date="2016-10" db="EMBL/GenBank/DDBJ databases">
        <authorList>
            <person name="de Groot N.N."/>
        </authorList>
    </citation>
    <scope>NUCLEOTIDE SEQUENCE [LARGE SCALE GENOMIC DNA]</scope>
    <source>
        <strain evidence="9 10">DSM 23995</strain>
    </source>
</reference>